<comment type="caution">
    <text evidence="1">The sequence shown here is derived from an EMBL/GenBank/DDBJ whole genome shotgun (WGS) entry which is preliminary data.</text>
</comment>
<name>A0A7J9HSY0_9ROSI</name>
<accession>A0A7J9HSY0</accession>
<dbReference type="AlphaFoldDB" id="A0A7J9HSY0"/>
<protein>
    <submittedName>
        <fullName evidence="1">Uncharacterized protein</fullName>
    </submittedName>
</protein>
<keyword evidence="2" id="KW-1185">Reference proteome</keyword>
<dbReference type="Proteomes" id="UP000593560">
    <property type="component" value="Unassembled WGS sequence"/>
</dbReference>
<evidence type="ECO:0000313" key="2">
    <source>
        <dbReference type="Proteomes" id="UP000593560"/>
    </source>
</evidence>
<dbReference type="EMBL" id="JABFAD010000011">
    <property type="protein sequence ID" value="MBA0812728.1"/>
    <property type="molecule type" value="Genomic_DNA"/>
</dbReference>
<organism evidence="1 2">
    <name type="scientific">Gossypium harknessii</name>
    <dbReference type="NCBI Taxonomy" id="34285"/>
    <lineage>
        <taxon>Eukaryota</taxon>
        <taxon>Viridiplantae</taxon>
        <taxon>Streptophyta</taxon>
        <taxon>Embryophyta</taxon>
        <taxon>Tracheophyta</taxon>
        <taxon>Spermatophyta</taxon>
        <taxon>Magnoliopsida</taxon>
        <taxon>eudicotyledons</taxon>
        <taxon>Gunneridae</taxon>
        <taxon>Pentapetalae</taxon>
        <taxon>rosids</taxon>
        <taxon>malvids</taxon>
        <taxon>Malvales</taxon>
        <taxon>Malvaceae</taxon>
        <taxon>Malvoideae</taxon>
        <taxon>Gossypium</taxon>
    </lineage>
</organism>
<dbReference type="OrthoDB" id="999483at2759"/>
<gene>
    <name evidence="1" type="ORF">Gohar_026668</name>
</gene>
<evidence type="ECO:0000313" key="1">
    <source>
        <dbReference type="EMBL" id="MBA0812728.1"/>
    </source>
</evidence>
<proteinExistence type="predicted"/>
<sequence>MPTLEYSWWWGKRIKDNIPTSNQEDFRLIKEHLQLEEEKMRLGLDVDIHKLEAEN</sequence>
<reference evidence="1 2" key="1">
    <citation type="journal article" date="2019" name="Genome Biol. Evol.">
        <title>Insights into the evolution of the New World diploid cottons (Gossypium, subgenus Houzingenia) based on genome sequencing.</title>
        <authorList>
            <person name="Grover C.E."/>
            <person name="Arick M.A. 2nd"/>
            <person name="Thrash A."/>
            <person name="Conover J.L."/>
            <person name="Sanders W.S."/>
            <person name="Peterson D.G."/>
            <person name="Frelichowski J.E."/>
            <person name="Scheffler J.A."/>
            <person name="Scheffler B.E."/>
            <person name="Wendel J.F."/>
        </authorList>
    </citation>
    <scope>NUCLEOTIDE SEQUENCE [LARGE SCALE GENOMIC DNA]</scope>
    <source>
        <strain evidence="1">0</strain>
        <tissue evidence="1">Leaf</tissue>
    </source>
</reference>